<accession>A0A067D571</accession>
<organism evidence="1 2">
    <name type="scientific">Citrus sinensis</name>
    <name type="common">Sweet orange</name>
    <name type="synonym">Citrus aurantium var. sinensis</name>
    <dbReference type="NCBI Taxonomy" id="2711"/>
    <lineage>
        <taxon>Eukaryota</taxon>
        <taxon>Viridiplantae</taxon>
        <taxon>Streptophyta</taxon>
        <taxon>Embryophyta</taxon>
        <taxon>Tracheophyta</taxon>
        <taxon>Spermatophyta</taxon>
        <taxon>Magnoliopsida</taxon>
        <taxon>eudicotyledons</taxon>
        <taxon>Gunneridae</taxon>
        <taxon>Pentapetalae</taxon>
        <taxon>rosids</taxon>
        <taxon>malvids</taxon>
        <taxon>Sapindales</taxon>
        <taxon>Rutaceae</taxon>
        <taxon>Aurantioideae</taxon>
        <taxon>Citrus</taxon>
    </lineage>
</organism>
<protein>
    <submittedName>
        <fullName evidence="1">Uncharacterized protein</fullName>
    </submittedName>
</protein>
<sequence>MLGSERNERMMRETAAVAAVSLLQLNWSQFLSGNSTGHDFSLQQLNWSLLLSGNSTGHGFSLQPATAHGFSPTTQLVTASLSS</sequence>
<gene>
    <name evidence="1" type="ORF">CISIN_1g037833mg</name>
</gene>
<keyword evidence="2" id="KW-1185">Reference proteome</keyword>
<evidence type="ECO:0000313" key="2">
    <source>
        <dbReference type="Proteomes" id="UP000027120"/>
    </source>
</evidence>
<proteinExistence type="predicted"/>
<dbReference type="AlphaFoldDB" id="A0A067D571"/>
<reference evidence="1 2" key="1">
    <citation type="submission" date="2014-04" db="EMBL/GenBank/DDBJ databases">
        <authorList>
            <consortium name="International Citrus Genome Consortium"/>
            <person name="Gmitter F."/>
            <person name="Chen C."/>
            <person name="Farmerie W."/>
            <person name="Harkins T."/>
            <person name="Desany B."/>
            <person name="Mohiuddin M."/>
            <person name="Kodira C."/>
            <person name="Borodovsky M."/>
            <person name="Lomsadze A."/>
            <person name="Burns P."/>
            <person name="Jenkins J."/>
            <person name="Prochnik S."/>
            <person name="Shu S."/>
            <person name="Chapman J."/>
            <person name="Pitluck S."/>
            <person name="Schmutz J."/>
            <person name="Rokhsar D."/>
        </authorList>
    </citation>
    <scope>NUCLEOTIDE SEQUENCE</scope>
</reference>
<name>A0A067D571_CITSI</name>
<evidence type="ECO:0000313" key="1">
    <source>
        <dbReference type="EMBL" id="KDO36660.1"/>
    </source>
</evidence>
<dbReference type="EMBL" id="KK793531">
    <property type="protein sequence ID" value="KDO36660.1"/>
    <property type="molecule type" value="Genomic_DNA"/>
</dbReference>
<dbReference type="Proteomes" id="UP000027120">
    <property type="component" value="Unassembled WGS sequence"/>
</dbReference>